<feature type="non-terminal residue" evidence="1">
    <location>
        <position position="52"/>
    </location>
</feature>
<accession>A0ABR4GQR7</accession>
<name>A0ABR4GQR7_9EURO</name>
<proteinExistence type="predicted"/>
<sequence>MVHIHDMYVRCKGRPPSNHSGSLSCIPESEFQANQLVSTLRDKEATRGLGGL</sequence>
<evidence type="ECO:0000313" key="2">
    <source>
        <dbReference type="Proteomes" id="UP001610563"/>
    </source>
</evidence>
<organism evidence="1 2">
    <name type="scientific">Aspergillus keveii</name>
    <dbReference type="NCBI Taxonomy" id="714993"/>
    <lineage>
        <taxon>Eukaryota</taxon>
        <taxon>Fungi</taxon>
        <taxon>Dikarya</taxon>
        <taxon>Ascomycota</taxon>
        <taxon>Pezizomycotina</taxon>
        <taxon>Eurotiomycetes</taxon>
        <taxon>Eurotiomycetidae</taxon>
        <taxon>Eurotiales</taxon>
        <taxon>Aspergillaceae</taxon>
        <taxon>Aspergillus</taxon>
        <taxon>Aspergillus subgen. Nidulantes</taxon>
    </lineage>
</organism>
<evidence type="ECO:0000313" key="1">
    <source>
        <dbReference type="EMBL" id="KAL2801272.1"/>
    </source>
</evidence>
<dbReference type="EMBL" id="JBFTWV010000001">
    <property type="protein sequence ID" value="KAL2801272.1"/>
    <property type="molecule type" value="Genomic_DNA"/>
</dbReference>
<dbReference type="Proteomes" id="UP001610563">
    <property type="component" value="Unassembled WGS sequence"/>
</dbReference>
<gene>
    <name evidence="1" type="ORF">BJX66DRAFT_289402</name>
</gene>
<keyword evidence="2" id="KW-1185">Reference proteome</keyword>
<reference evidence="1 2" key="1">
    <citation type="submission" date="2024-07" db="EMBL/GenBank/DDBJ databases">
        <title>Section-level genome sequencing and comparative genomics of Aspergillus sections Usti and Cavernicolus.</title>
        <authorList>
            <consortium name="Lawrence Berkeley National Laboratory"/>
            <person name="Nybo J.L."/>
            <person name="Vesth T.C."/>
            <person name="Theobald S."/>
            <person name="Frisvad J.C."/>
            <person name="Larsen T.O."/>
            <person name="Kjaerboelling I."/>
            <person name="Rothschild-Mancinelli K."/>
            <person name="Lyhne E.K."/>
            <person name="Kogle M.E."/>
            <person name="Barry K."/>
            <person name="Clum A."/>
            <person name="Na H."/>
            <person name="Ledsgaard L."/>
            <person name="Lin J."/>
            <person name="Lipzen A."/>
            <person name="Kuo A."/>
            <person name="Riley R."/>
            <person name="Mondo S."/>
            <person name="Labutti K."/>
            <person name="Haridas S."/>
            <person name="Pangalinan J."/>
            <person name="Salamov A.A."/>
            <person name="Simmons B.A."/>
            <person name="Magnuson J.K."/>
            <person name="Chen J."/>
            <person name="Drula E."/>
            <person name="Henrissat B."/>
            <person name="Wiebenga A."/>
            <person name="Lubbers R.J."/>
            <person name="Gomes A.C."/>
            <person name="Makela M.R."/>
            <person name="Stajich J."/>
            <person name="Grigoriev I.V."/>
            <person name="Mortensen U.H."/>
            <person name="De Vries R.P."/>
            <person name="Baker S.E."/>
            <person name="Andersen M.R."/>
        </authorList>
    </citation>
    <scope>NUCLEOTIDE SEQUENCE [LARGE SCALE GENOMIC DNA]</scope>
    <source>
        <strain evidence="1 2">CBS 209.92</strain>
    </source>
</reference>
<protein>
    <submittedName>
        <fullName evidence="1">Uncharacterized protein</fullName>
    </submittedName>
</protein>
<comment type="caution">
    <text evidence="1">The sequence shown here is derived from an EMBL/GenBank/DDBJ whole genome shotgun (WGS) entry which is preliminary data.</text>
</comment>